<evidence type="ECO:0000256" key="1">
    <source>
        <dbReference type="SAM" id="SignalP"/>
    </source>
</evidence>
<evidence type="ECO:0000313" key="2">
    <source>
        <dbReference type="EMBL" id="MCI3242720.1"/>
    </source>
</evidence>
<sequence>MRFALPALAAALLMSCAPPAAKMPDAAGPSGSPSLAHRTLRVYLTGYAYHDNSPARSSTICCPVLHKSAGGNGTYDDPITAAVPGSGATMEWPPGTRFYLPGIRRYVIVEDSGASRTPAGVEGHLDVWVGGKGAPADEVEAEMERITGDVTAELSPPRGRPVIEGPLFAP</sequence>
<proteinExistence type="predicted"/>
<feature type="signal peptide" evidence="1">
    <location>
        <begin position="1"/>
        <end position="22"/>
    </location>
</feature>
<organism evidence="2 3">
    <name type="scientific">Streptomyces spinosisporus</name>
    <dbReference type="NCBI Taxonomy" id="2927582"/>
    <lineage>
        <taxon>Bacteria</taxon>
        <taxon>Bacillati</taxon>
        <taxon>Actinomycetota</taxon>
        <taxon>Actinomycetes</taxon>
        <taxon>Kitasatosporales</taxon>
        <taxon>Streptomycetaceae</taxon>
        <taxon>Streptomyces</taxon>
    </lineage>
</organism>
<accession>A0ABS9XKX8</accession>
<evidence type="ECO:0008006" key="4">
    <source>
        <dbReference type="Google" id="ProtNLM"/>
    </source>
</evidence>
<protein>
    <recommendedName>
        <fullName evidence="4">Lipoprotein</fullName>
    </recommendedName>
</protein>
<dbReference type="RefSeq" id="WP_242711163.1">
    <property type="nucleotide sequence ID" value="NZ_JALDAX010000009.1"/>
</dbReference>
<feature type="chain" id="PRO_5046663991" description="Lipoprotein" evidence="1">
    <location>
        <begin position="23"/>
        <end position="170"/>
    </location>
</feature>
<keyword evidence="1" id="KW-0732">Signal</keyword>
<gene>
    <name evidence="2" type="ORF">MQN93_23630</name>
</gene>
<evidence type="ECO:0000313" key="3">
    <source>
        <dbReference type="Proteomes" id="UP001165270"/>
    </source>
</evidence>
<name>A0ABS9XKX8_9ACTN</name>
<dbReference type="EMBL" id="JALDAX010000009">
    <property type="protein sequence ID" value="MCI3242720.1"/>
    <property type="molecule type" value="Genomic_DNA"/>
</dbReference>
<reference evidence="2" key="1">
    <citation type="submission" date="2022-03" db="EMBL/GenBank/DDBJ databases">
        <title>Streptomyces 7R015 and 7R016 isolated from Barleria lupulina in Thailand.</title>
        <authorList>
            <person name="Kanchanasin P."/>
            <person name="Phongsopitanun W."/>
            <person name="Tanasupawat S."/>
        </authorList>
    </citation>
    <scope>NUCLEOTIDE SEQUENCE</scope>
    <source>
        <strain evidence="2">7R016</strain>
    </source>
</reference>
<keyword evidence="3" id="KW-1185">Reference proteome</keyword>
<comment type="caution">
    <text evidence="2">The sequence shown here is derived from an EMBL/GenBank/DDBJ whole genome shotgun (WGS) entry which is preliminary data.</text>
</comment>
<dbReference type="Proteomes" id="UP001165270">
    <property type="component" value="Unassembled WGS sequence"/>
</dbReference>
<dbReference type="PROSITE" id="PS51257">
    <property type="entry name" value="PROKAR_LIPOPROTEIN"/>
    <property type="match status" value="1"/>
</dbReference>